<dbReference type="GO" id="GO:0003677">
    <property type="term" value="F:DNA binding"/>
    <property type="evidence" value="ECO:0007669"/>
    <property type="project" value="UniProtKB-KW"/>
</dbReference>
<dbReference type="InterPro" id="IPR011039">
    <property type="entry name" value="TFIIF_interaction"/>
</dbReference>
<keyword evidence="6" id="KW-0539">Nucleus</keyword>
<gene>
    <name evidence="8" type="ORF">QCA50_000449</name>
</gene>
<sequence>MPPLDISHLFHPKKKPNGSAGQKPPPGANGSAPKKPRAPRPRPKPADDDAPVAAPLGGEFKEYKLMSSALHGWKYDVMKFESRKPVDVTEWAMPVKLNRKEMRREESNVVQAPVAAGYMMGLDGKPVIGVDGKPVQVDADGRPIRAGEPSGSQSNDKGKEKAAAAARKRNQKKTRQVHLIPEEVRQLRREERYPWVIEDGTKSEVWVGKMEEVAKSETHAMFMPSSENVFKFVPAHRWYKFQKKPHYHVPSLEEAETLMTQIQKNKDPERWLLRKRNGQAPSDATAAMFKSEREGSVLPPSGSLEHRSSQSLGPGGRKLRTVDTGGLFGDDEDEDGGRRKAKRELGC</sequence>
<evidence type="ECO:0000313" key="9">
    <source>
        <dbReference type="Proteomes" id="UP001385951"/>
    </source>
</evidence>
<reference evidence="8 9" key="1">
    <citation type="submission" date="2022-09" db="EMBL/GenBank/DDBJ databases">
        <authorList>
            <person name="Palmer J.M."/>
        </authorList>
    </citation>
    <scope>NUCLEOTIDE SEQUENCE [LARGE SCALE GENOMIC DNA]</scope>
    <source>
        <strain evidence="8 9">DSM 7382</strain>
    </source>
</reference>
<dbReference type="GO" id="GO:0006367">
    <property type="term" value="P:transcription initiation at RNA polymerase II promoter"/>
    <property type="evidence" value="ECO:0007669"/>
    <property type="project" value="InterPro"/>
</dbReference>
<feature type="region of interest" description="Disordered" evidence="7">
    <location>
        <begin position="275"/>
        <end position="347"/>
    </location>
</feature>
<evidence type="ECO:0000256" key="2">
    <source>
        <dbReference type="ARBA" id="ARBA00005249"/>
    </source>
</evidence>
<evidence type="ECO:0000256" key="1">
    <source>
        <dbReference type="ARBA" id="ARBA00004123"/>
    </source>
</evidence>
<dbReference type="GO" id="GO:0032968">
    <property type="term" value="P:positive regulation of transcription elongation by RNA polymerase II"/>
    <property type="evidence" value="ECO:0007669"/>
    <property type="project" value="InterPro"/>
</dbReference>
<comment type="similarity">
    <text evidence="2">Belongs to the TFIIF alpha subunit family.</text>
</comment>
<evidence type="ECO:0000313" key="8">
    <source>
        <dbReference type="EMBL" id="KAK7695811.1"/>
    </source>
</evidence>
<feature type="region of interest" description="Disordered" evidence="7">
    <location>
        <begin position="1"/>
        <end position="55"/>
    </location>
</feature>
<accession>A0AAW0GQN7</accession>
<dbReference type="SUPFAM" id="SSF50916">
    <property type="entry name" value="Rap30/74 interaction domains"/>
    <property type="match status" value="1"/>
</dbReference>
<dbReference type="EMBL" id="JASBNA010000001">
    <property type="protein sequence ID" value="KAK7695811.1"/>
    <property type="molecule type" value="Genomic_DNA"/>
</dbReference>
<dbReference type="GO" id="GO:0001096">
    <property type="term" value="F:TFIIF-class transcription factor complex binding"/>
    <property type="evidence" value="ECO:0007669"/>
    <property type="project" value="TreeGrafter"/>
</dbReference>
<feature type="region of interest" description="Disordered" evidence="7">
    <location>
        <begin position="132"/>
        <end position="175"/>
    </location>
</feature>
<keyword evidence="3" id="KW-0805">Transcription regulation</keyword>
<feature type="compositionally biased region" description="Basic residues" evidence="7">
    <location>
        <begin position="166"/>
        <end position="175"/>
    </location>
</feature>
<protein>
    <recommendedName>
        <fullName evidence="10">Transcription initiation factor IIF subunit alpha</fullName>
    </recommendedName>
</protein>
<evidence type="ECO:0000256" key="4">
    <source>
        <dbReference type="ARBA" id="ARBA00023125"/>
    </source>
</evidence>
<proteinExistence type="inferred from homology"/>
<evidence type="ECO:0000256" key="7">
    <source>
        <dbReference type="SAM" id="MobiDB-lite"/>
    </source>
</evidence>
<dbReference type="GO" id="GO:0016251">
    <property type="term" value="F:RNA polymerase II general transcription initiation factor activity"/>
    <property type="evidence" value="ECO:0007669"/>
    <property type="project" value="TreeGrafter"/>
</dbReference>
<evidence type="ECO:0000256" key="5">
    <source>
        <dbReference type="ARBA" id="ARBA00023163"/>
    </source>
</evidence>
<evidence type="ECO:0000256" key="6">
    <source>
        <dbReference type="ARBA" id="ARBA00023242"/>
    </source>
</evidence>
<dbReference type="Proteomes" id="UP001385951">
    <property type="component" value="Unassembled WGS sequence"/>
</dbReference>
<dbReference type="PANTHER" id="PTHR13011">
    <property type="entry name" value="TFIIF-ALPHA"/>
    <property type="match status" value="1"/>
</dbReference>
<dbReference type="AlphaFoldDB" id="A0AAW0GQN7"/>
<dbReference type="InterPro" id="IPR008851">
    <property type="entry name" value="TFIIF-alpha"/>
</dbReference>
<dbReference type="GO" id="GO:0005674">
    <property type="term" value="C:transcription factor TFIIF complex"/>
    <property type="evidence" value="ECO:0007669"/>
    <property type="project" value="TreeGrafter"/>
</dbReference>
<dbReference type="PANTHER" id="PTHR13011:SF0">
    <property type="entry name" value="GENERAL TRANSCRIPTION FACTOR IIF SUBUNIT 1"/>
    <property type="match status" value="1"/>
</dbReference>
<organism evidence="8 9">
    <name type="scientific">Cerrena zonata</name>
    <dbReference type="NCBI Taxonomy" id="2478898"/>
    <lineage>
        <taxon>Eukaryota</taxon>
        <taxon>Fungi</taxon>
        <taxon>Dikarya</taxon>
        <taxon>Basidiomycota</taxon>
        <taxon>Agaricomycotina</taxon>
        <taxon>Agaricomycetes</taxon>
        <taxon>Polyporales</taxon>
        <taxon>Cerrenaceae</taxon>
        <taxon>Cerrena</taxon>
    </lineage>
</organism>
<feature type="compositionally biased region" description="Basic residues" evidence="7">
    <location>
        <begin position="34"/>
        <end position="43"/>
    </location>
</feature>
<name>A0AAW0GQN7_9APHY</name>
<keyword evidence="5" id="KW-0804">Transcription</keyword>
<comment type="subcellular location">
    <subcellularLocation>
        <location evidence="1">Nucleus</location>
    </subcellularLocation>
</comment>
<keyword evidence="4" id="KW-0238">DNA-binding</keyword>
<evidence type="ECO:0000256" key="3">
    <source>
        <dbReference type="ARBA" id="ARBA00023015"/>
    </source>
</evidence>
<comment type="caution">
    <text evidence="8">The sequence shown here is derived from an EMBL/GenBank/DDBJ whole genome shotgun (WGS) entry which is preliminary data.</text>
</comment>
<keyword evidence="9" id="KW-1185">Reference proteome</keyword>
<evidence type="ECO:0008006" key="10">
    <source>
        <dbReference type="Google" id="ProtNLM"/>
    </source>
</evidence>